<gene>
    <name evidence="1" type="ORF">HO173_001996</name>
</gene>
<dbReference type="RefSeq" id="XP_037169654.1">
    <property type="nucleotide sequence ID" value="XM_037303932.1"/>
</dbReference>
<evidence type="ECO:0000313" key="2">
    <source>
        <dbReference type="Proteomes" id="UP000578531"/>
    </source>
</evidence>
<comment type="caution">
    <text evidence="1">The sequence shown here is derived from an EMBL/GenBank/DDBJ whole genome shotgun (WGS) entry which is preliminary data.</text>
</comment>
<name>A0A8H6G4S8_9LECA</name>
<keyword evidence="2" id="KW-1185">Reference proteome</keyword>
<proteinExistence type="predicted"/>
<organism evidence="1 2">
    <name type="scientific">Letharia columbiana</name>
    <dbReference type="NCBI Taxonomy" id="112416"/>
    <lineage>
        <taxon>Eukaryota</taxon>
        <taxon>Fungi</taxon>
        <taxon>Dikarya</taxon>
        <taxon>Ascomycota</taxon>
        <taxon>Pezizomycotina</taxon>
        <taxon>Lecanoromycetes</taxon>
        <taxon>OSLEUM clade</taxon>
        <taxon>Lecanoromycetidae</taxon>
        <taxon>Lecanorales</taxon>
        <taxon>Lecanorineae</taxon>
        <taxon>Parmeliaceae</taxon>
        <taxon>Letharia</taxon>
    </lineage>
</organism>
<dbReference type="GeneID" id="59283670"/>
<reference evidence="1 2" key="1">
    <citation type="journal article" date="2020" name="Genomics">
        <title>Complete, high-quality genomes from long-read metagenomic sequencing of two wolf lichen thalli reveals enigmatic genome architecture.</title>
        <authorList>
            <person name="McKenzie S.K."/>
            <person name="Walston R.F."/>
            <person name="Allen J.L."/>
        </authorList>
    </citation>
    <scope>NUCLEOTIDE SEQUENCE [LARGE SCALE GENOMIC DNA]</scope>
    <source>
        <strain evidence="1">WasteWater2</strain>
    </source>
</reference>
<evidence type="ECO:0000313" key="1">
    <source>
        <dbReference type="EMBL" id="KAF6240385.1"/>
    </source>
</evidence>
<protein>
    <submittedName>
        <fullName evidence="1">Uncharacterized protein</fullName>
    </submittedName>
</protein>
<dbReference type="Proteomes" id="UP000578531">
    <property type="component" value="Unassembled WGS sequence"/>
</dbReference>
<sequence>MLALASSIKPVAPSHYRKDILLATSASNFARKWSMDHRLTTPGILAVILSHCILTRKALSDEAAAFNIR</sequence>
<dbReference type="EMBL" id="JACCJC010000004">
    <property type="protein sequence ID" value="KAF6240385.1"/>
    <property type="molecule type" value="Genomic_DNA"/>
</dbReference>
<dbReference type="AlphaFoldDB" id="A0A8H6G4S8"/>
<accession>A0A8H6G4S8</accession>